<gene>
    <name evidence="4" type="ORF">TOLI1172_LOCUS3434</name>
</gene>
<evidence type="ECO:0000259" key="3">
    <source>
        <dbReference type="Pfam" id="PF25087"/>
    </source>
</evidence>
<sequence>MAPGRTPKKAKTGSTASVPVPAESVSTKAVILVGGASKGTRFRPLSLDCPKPLMMVAGRPMIEHHVEACSKLSSFSEIILLGFYEPELFSAFMESCADKYSVKIRYLREASALGTAGGLNRYKDDILAGNPSAVLILHSDIACTFPLEDMIEDHFAKQNKCTVLGKELSFDEAHRYGEMVVDSNTMELLHYAEKPQSDISPVINCGIYVFDQEIFGVIQTVAENRKGAGGYGRMEDDESDGFGSVRMEQDVLMPLAGRKKVFVFKTDGFWGQIKSPNEAIYCSGLYLDHFKLVHPELLATSMNATLRATLGRIPSTEKFDVGMSAGKLNIVGNCVIAASAKVSSSAKIGPNVSIADGVVVGAGARLQNCLVLEDVVIKEHAFIKNAILGWKSSVGCWTRVEGSKETPTIFGAGVTANNEVIIDECTVLPHKSISKSCFKEIIL</sequence>
<organism evidence="4">
    <name type="scientific">Timspurckia oligopyrenoides</name>
    <dbReference type="NCBI Taxonomy" id="708627"/>
    <lineage>
        <taxon>Eukaryota</taxon>
        <taxon>Rhodophyta</taxon>
        <taxon>Bangiophyceae</taxon>
        <taxon>Porphyridiales</taxon>
        <taxon>Porphyridiaceae</taxon>
        <taxon>Timspurckia</taxon>
    </lineage>
</organism>
<evidence type="ECO:0000259" key="2">
    <source>
        <dbReference type="Pfam" id="PF00483"/>
    </source>
</evidence>
<dbReference type="InterPro" id="IPR005835">
    <property type="entry name" value="NTP_transferase_dom"/>
</dbReference>
<dbReference type="SUPFAM" id="SSF53448">
    <property type="entry name" value="Nucleotide-diphospho-sugar transferases"/>
    <property type="match status" value="1"/>
</dbReference>
<dbReference type="Pfam" id="PF00483">
    <property type="entry name" value="NTP_transferase"/>
    <property type="match status" value="1"/>
</dbReference>
<evidence type="ECO:0000313" key="4">
    <source>
        <dbReference type="EMBL" id="CAD8819045.1"/>
    </source>
</evidence>
<dbReference type="Gene3D" id="2.160.10.10">
    <property type="entry name" value="Hexapeptide repeat proteins"/>
    <property type="match status" value="1"/>
</dbReference>
<dbReference type="Pfam" id="PF25087">
    <property type="entry name" value="GMPPB_C"/>
    <property type="match status" value="1"/>
</dbReference>
<dbReference type="InterPro" id="IPR056729">
    <property type="entry name" value="GMPPB_C"/>
</dbReference>
<dbReference type="Gene3D" id="3.90.550.10">
    <property type="entry name" value="Spore Coat Polysaccharide Biosynthesis Protein SpsA, Chain A"/>
    <property type="match status" value="1"/>
</dbReference>
<dbReference type="InterPro" id="IPR029044">
    <property type="entry name" value="Nucleotide-diphossugar_trans"/>
</dbReference>
<feature type="domain" description="Nucleotidyl transferase" evidence="2">
    <location>
        <begin position="28"/>
        <end position="223"/>
    </location>
</feature>
<reference evidence="4" key="1">
    <citation type="submission" date="2021-01" db="EMBL/GenBank/DDBJ databases">
        <authorList>
            <person name="Corre E."/>
            <person name="Pelletier E."/>
            <person name="Niang G."/>
            <person name="Scheremetjew M."/>
            <person name="Finn R."/>
            <person name="Kale V."/>
            <person name="Holt S."/>
            <person name="Cochrane G."/>
            <person name="Meng A."/>
            <person name="Brown T."/>
            <person name="Cohen L."/>
        </authorList>
    </citation>
    <scope>NUCLEOTIDE SEQUENCE</scope>
    <source>
        <strain evidence="4">CCMP3278</strain>
    </source>
</reference>
<comment type="similarity">
    <text evidence="1">Belongs to the transferase hexapeptide repeat family.</text>
</comment>
<protein>
    <recommendedName>
        <fullName evidence="5">Nucleotidyl transferase domain-containing protein</fullName>
    </recommendedName>
</protein>
<dbReference type="PANTHER" id="PTHR22572">
    <property type="entry name" value="SUGAR-1-PHOSPHATE GUANYL TRANSFERASE"/>
    <property type="match status" value="1"/>
</dbReference>
<dbReference type="EMBL" id="HBFP01004830">
    <property type="protein sequence ID" value="CAD8819045.1"/>
    <property type="molecule type" value="Transcribed_RNA"/>
</dbReference>
<dbReference type="SUPFAM" id="SSF51161">
    <property type="entry name" value="Trimeric LpxA-like enzymes"/>
    <property type="match status" value="1"/>
</dbReference>
<name>A0A7S0ZE99_9RHOD</name>
<dbReference type="InterPro" id="IPR050486">
    <property type="entry name" value="Mannose-1P_guanyltransferase"/>
</dbReference>
<accession>A0A7S0ZE99</accession>
<evidence type="ECO:0008006" key="5">
    <source>
        <dbReference type="Google" id="ProtNLM"/>
    </source>
</evidence>
<dbReference type="InterPro" id="IPR011004">
    <property type="entry name" value="Trimer_LpxA-like_sf"/>
</dbReference>
<feature type="domain" description="Mannose-1-phosphate guanyltransferase C-terminal" evidence="3">
    <location>
        <begin position="330"/>
        <end position="440"/>
    </location>
</feature>
<dbReference type="AlphaFoldDB" id="A0A7S0ZE99"/>
<proteinExistence type="inferred from homology"/>
<evidence type="ECO:0000256" key="1">
    <source>
        <dbReference type="ARBA" id="ARBA00007274"/>
    </source>
</evidence>